<dbReference type="PANTHER" id="PTHR11199:SF0">
    <property type="entry name" value="LD34181P-RELATED"/>
    <property type="match status" value="1"/>
</dbReference>
<evidence type="ECO:0000259" key="2">
    <source>
        <dbReference type="PROSITE" id="PS51425"/>
    </source>
</evidence>
<comment type="caution">
    <text evidence="3">The sequence shown here is derived from an EMBL/GenBank/DDBJ whole genome shotgun (WGS) entry which is preliminary data.</text>
</comment>
<dbReference type="InterPro" id="IPR011989">
    <property type="entry name" value="ARM-like"/>
</dbReference>
<dbReference type="Gene3D" id="1.25.10.10">
    <property type="entry name" value="Leucine-rich Repeat Variant"/>
    <property type="match status" value="1"/>
</dbReference>
<dbReference type="GO" id="GO:0000785">
    <property type="term" value="C:chromatin"/>
    <property type="evidence" value="ECO:0007669"/>
    <property type="project" value="TreeGrafter"/>
</dbReference>
<dbReference type="PANTHER" id="PTHR11199">
    <property type="entry name" value="STROMAL ANTIGEN"/>
    <property type="match status" value="1"/>
</dbReference>
<dbReference type="Pfam" id="PF08514">
    <property type="entry name" value="STAG"/>
    <property type="match status" value="1"/>
</dbReference>
<evidence type="ECO:0000256" key="1">
    <source>
        <dbReference type="SAM" id="MobiDB-lite"/>
    </source>
</evidence>
<dbReference type="AlphaFoldDB" id="A0A5J5EFB5"/>
<feature type="domain" description="SCD" evidence="2">
    <location>
        <begin position="231"/>
        <end position="316"/>
    </location>
</feature>
<dbReference type="InParanoid" id="A0A5J5EFB5"/>
<dbReference type="GO" id="GO:0003682">
    <property type="term" value="F:chromatin binding"/>
    <property type="evidence" value="ECO:0007669"/>
    <property type="project" value="TreeGrafter"/>
</dbReference>
<dbReference type="InterPro" id="IPR016024">
    <property type="entry name" value="ARM-type_fold"/>
</dbReference>
<evidence type="ECO:0000313" key="3">
    <source>
        <dbReference type="EMBL" id="KAA8893679.1"/>
    </source>
</evidence>
<feature type="region of interest" description="Disordered" evidence="1">
    <location>
        <begin position="923"/>
        <end position="1009"/>
    </location>
</feature>
<protein>
    <submittedName>
        <fullName evidence="3">STAG domain-containing protein</fullName>
    </submittedName>
</protein>
<dbReference type="InterPro" id="IPR013721">
    <property type="entry name" value="STAG"/>
</dbReference>
<dbReference type="Pfam" id="PF24571">
    <property type="entry name" value="HEAT_SCC3-SA"/>
    <property type="match status" value="1"/>
</dbReference>
<sequence>MQNNLYGESPLSQPRDRQLILVPDSVFQDKANHDLVANKWIEQYQADNSDGLKELINFILKCCGCDNEIMYYDVDPEAVARAIADIQKSVTKQETAEYPLISKNEFRKFRQNLSSFLESFVSAIVSENLLLQDPALLETIRTWIETMSASVLRQFRHTSTVIALDLITRLAEWAAKVRRAEATTNRQLEAEEKQAIQNEGRIQDMTTKLKESEEKREKLDAIALDVFNSIFVHRYRDVDVKIRIDCIQALGEWTRILPDVFFDGQYIRYLGWVLSDTVASTRLEAIKALQKLFKAKDSVSSLRHFTERFKPRLVEMGSRDVDTTVRATTIELLDVVREVGFLSPDDIETIGRLLFDSEQKVRKAVVPFFVENLNDLYQEKLEELGGEEAIQESLDDEDDEQGPTLSWIKLKCLVETLATYDETDEGEENEDQSTGKSSSIVMKVNEIVSRFSLAGAALWETLDEVRDWEGLARYLLYDHSASKAGDDDIDDEDAKRKIKRAVALDAKEDVILLQILNASVTGSLVKGPEPPSKKNPKRTTKEIEKHKENVYRSLMTFIPLLLNKFGPVPDAASSVLRIQQLMNLDVFQELRQSAAYSSLLDEINRQFLTHSDEGVLKEASAALMHAKKFQDLEEVTESKLGQLKDETVNELGNIVRGKEPATAKFSDAIINAVRRLEHLLGIADCVEILETPFPAPADGDAVPVDVLLALLRRGITVNELEDELALHVLKALGFYFMWKVAGLNSARNGEIDDEDVDILIERRDKSAEAISTLLDKRKDANNVKVAAASMLLQLAATFAASSVPRLGELSKPLNKQAQDQIMAVFDALEKAHAKSQGKKLEPDEYAAPEDDEEEASQEDEDGTDESTPLMVEQRLCEFTSKIILAALGQVLDLKTWKKRLARNQLELGPNYKEVVNYLDRASVGRPGVRRGPQSKKAPQPPAQAKKSAETVVDSDEDEEEEPPAEEEEEGHEPHEEASEEEQGGTENDGSEPDPEVELPADEDEEMLDV</sequence>
<dbReference type="InterPro" id="IPR039662">
    <property type="entry name" value="Cohesin_Scc3/SA"/>
</dbReference>
<dbReference type="SUPFAM" id="SSF48371">
    <property type="entry name" value="ARM repeat"/>
    <property type="match status" value="1"/>
</dbReference>
<dbReference type="EMBL" id="VXIS01000413">
    <property type="protein sequence ID" value="KAA8893679.1"/>
    <property type="molecule type" value="Genomic_DNA"/>
</dbReference>
<gene>
    <name evidence="3" type="ORF">FN846DRAFT_787629</name>
</gene>
<dbReference type="InterPro" id="IPR020839">
    <property type="entry name" value="SCD"/>
</dbReference>
<dbReference type="PROSITE" id="PS51425">
    <property type="entry name" value="SCD"/>
    <property type="match status" value="1"/>
</dbReference>
<dbReference type="OrthoDB" id="498590at2759"/>
<feature type="compositionally biased region" description="Acidic residues" evidence="1">
    <location>
        <begin position="952"/>
        <end position="970"/>
    </location>
</feature>
<dbReference type="GO" id="GO:0005634">
    <property type="term" value="C:nucleus"/>
    <property type="evidence" value="ECO:0007669"/>
    <property type="project" value="TreeGrafter"/>
</dbReference>
<dbReference type="GO" id="GO:0007062">
    <property type="term" value="P:sister chromatid cohesion"/>
    <property type="evidence" value="ECO:0007669"/>
    <property type="project" value="UniProtKB-ARBA"/>
</dbReference>
<reference evidence="3 4" key="1">
    <citation type="submission" date="2019-09" db="EMBL/GenBank/DDBJ databases">
        <title>Draft genome of the ectomycorrhizal ascomycete Sphaerosporella brunnea.</title>
        <authorList>
            <consortium name="DOE Joint Genome Institute"/>
            <person name="Benucci G.M."/>
            <person name="Marozzi G."/>
            <person name="Antonielli L."/>
            <person name="Sanchez S."/>
            <person name="Marco P."/>
            <person name="Wang X."/>
            <person name="Falini L.B."/>
            <person name="Barry K."/>
            <person name="Haridas S."/>
            <person name="Lipzen A."/>
            <person name="Labutti K."/>
            <person name="Grigoriev I.V."/>
            <person name="Murat C."/>
            <person name="Martin F."/>
            <person name="Albertini E."/>
            <person name="Donnini D."/>
            <person name="Bonito G."/>
        </authorList>
    </citation>
    <scope>NUCLEOTIDE SEQUENCE [LARGE SCALE GENOMIC DNA]</scope>
    <source>
        <strain evidence="3 4">Sb_GMNB300</strain>
    </source>
</reference>
<keyword evidence="4" id="KW-1185">Reference proteome</keyword>
<feature type="region of interest" description="Disordered" evidence="1">
    <location>
        <begin position="834"/>
        <end position="867"/>
    </location>
</feature>
<dbReference type="Proteomes" id="UP000326924">
    <property type="component" value="Unassembled WGS sequence"/>
</dbReference>
<organism evidence="3 4">
    <name type="scientific">Sphaerosporella brunnea</name>
    <dbReference type="NCBI Taxonomy" id="1250544"/>
    <lineage>
        <taxon>Eukaryota</taxon>
        <taxon>Fungi</taxon>
        <taxon>Dikarya</taxon>
        <taxon>Ascomycota</taxon>
        <taxon>Pezizomycotina</taxon>
        <taxon>Pezizomycetes</taxon>
        <taxon>Pezizales</taxon>
        <taxon>Pyronemataceae</taxon>
        <taxon>Sphaerosporella</taxon>
    </lineage>
</organism>
<name>A0A5J5EFB5_9PEZI</name>
<feature type="compositionally biased region" description="Low complexity" evidence="1">
    <location>
        <begin position="934"/>
        <end position="951"/>
    </location>
</feature>
<proteinExistence type="predicted"/>
<accession>A0A5J5EFB5</accession>
<feature type="compositionally biased region" description="Acidic residues" evidence="1">
    <location>
        <begin position="977"/>
        <end position="1009"/>
    </location>
</feature>
<dbReference type="Pfam" id="PF21581">
    <property type="entry name" value="SCD"/>
    <property type="match status" value="1"/>
</dbReference>
<feature type="compositionally biased region" description="Acidic residues" evidence="1">
    <location>
        <begin position="843"/>
        <end position="864"/>
    </location>
</feature>
<dbReference type="GO" id="GO:0008278">
    <property type="term" value="C:cohesin complex"/>
    <property type="evidence" value="ECO:0007669"/>
    <property type="project" value="TreeGrafter"/>
</dbReference>
<evidence type="ECO:0000313" key="4">
    <source>
        <dbReference type="Proteomes" id="UP000326924"/>
    </source>
</evidence>
<dbReference type="InterPro" id="IPR056396">
    <property type="entry name" value="HEAT_SCC3-SA"/>
</dbReference>